<evidence type="ECO:0000256" key="8">
    <source>
        <dbReference type="ARBA" id="ARBA00025268"/>
    </source>
</evidence>
<comment type="caution">
    <text evidence="9">The sequence shown here is derived from an EMBL/GenBank/DDBJ whole genome shotgun (WGS) entry which is preliminary data.</text>
</comment>
<dbReference type="PANTHER" id="PTHR46749:SF1">
    <property type="entry name" value="COMPLEX III ASSEMBLY FACTOR LYRM7"/>
    <property type="match status" value="1"/>
</dbReference>
<evidence type="ECO:0000256" key="6">
    <source>
        <dbReference type="ARBA" id="ARBA00023128"/>
    </source>
</evidence>
<dbReference type="CDD" id="cd20267">
    <property type="entry name" value="Complex1_LYR_LYRM7"/>
    <property type="match status" value="1"/>
</dbReference>
<dbReference type="GO" id="GO:0034551">
    <property type="term" value="P:mitochondrial respiratory chain complex III assembly"/>
    <property type="evidence" value="ECO:0007669"/>
    <property type="project" value="InterPro"/>
</dbReference>
<evidence type="ECO:0000256" key="7">
    <source>
        <dbReference type="ARBA" id="ARBA00023186"/>
    </source>
</evidence>
<evidence type="ECO:0000256" key="4">
    <source>
        <dbReference type="ARBA" id="ARBA00015108"/>
    </source>
</evidence>
<dbReference type="InterPro" id="IPR045298">
    <property type="entry name" value="Complex1_LYR_LYRM7"/>
</dbReference>
<comment type="similarity">
    <text evidence="2">Belongs to the complex I LYR family. MZM1 subfamily.</text>
</comment>
<organism evidence="9 10">
    <name type="scientific">Elaphomyces granulatus</name>
    <dbReference type="NCBI Taxonomy" id="519963"/>
    <lineage>
        <taxon>Eukaryota</taxon>
        <taxon>Fungi</taxon>
        <taxon>Dikarya</taxon>
        <taxon>Ascomycota</taxon>
        <taxon>Pezizomycotina</taxon>
        <taxon>Eurotiomycetes</taxon>
        <taxon>Eurotiomycetidae</taxon>
        <taxon>Eurotiales</taxon>
        <taxon>Elaphomycetaceae</taxon>
        <taxon>Elaphomyces</taxon>
    </lineage>
</organism>
<evidence type="ECO:0000256" key="3">
    <source>
        <dbReference type="ARBA" id="ARBA00011589"/>
    </source>
</evidence>
<dbReference type="PANTHER" id="PTHR46749">
    <property type="entry name" value="COMPLEX III ASSEMBLY FACTOR LYRM7"/>
    <property type="match status" value="1"/>
</dbReference>
<sequence>MASQPSVFALSAYRCILRATRIAFRDDYNMLYAARNEARRRFEESRFKGVDSGMLIQDAFEIAEILKHNIVQGARDVDREDAKWKLRIHDEIELGDNDSVKLPGGKTVKVDKSCCS</sequence>
<keyword evidence="6" id="KW-0496">Mitochondrion</keyword>
<dbReference type="EMBL" id="NPHW01002484">
    <property type="protein sequence ID" value="OXV11384.1"/>
    <property type="molecule type" value="Genomic_DNA"/>
</dbReference>
<reference evidence="9 10" key="1">
    <citation type="journal article" date="2015" name="Environ. Microbiol.">
        <title>Metagenome sequence of Elaphomyces granulatus from sporocarp tissue reveals Ascomycota ectomycorrhizal fingerprints of genome expansion and a Proteobacteria-rich microbiome.</title>
        <authorList>
            <person name="Quandt C.A."/>
            <person name="Kohler A."/>
            <person name="Hesse C.N."/>
            <person name="Sharpton T.J."/>
            <person name="Martin F."/>
            <person name="Spatafora J.W."/>
        </authorList>
    </citation>
    <scope>NUCLEOTIDE SEQUENCE [LARGE SCALE GENOMIC DNA]</scope>
    <source>
        <strain evidence="9 10">OSC145934</strain>
    </source>
</reference>
<gene>
    <name evidence="9" type="ORF">Egran_00855</name>
</gene>
<dbReference type="InterPro" id="IPR050435">
    <property type="entry name" value="MZM1/LYRM7"/>
</dbReference>
<keyword evidence="10" id="KW-1185">Reference proteome</keyword>
<keyword evidence="5" id="KW-0809">Transit peptide</keyword>
<evidence type="ECO:0000256" key="2">
    <source>
        <dbReference type="ARBA" id="ARBA00009949"/>
    </source>
</evidence>
<dbReference type="AlphaFoldDB" id="A0A232M532"/>
<keyword evidence="7" id="KW-0143">Chaperone</keyword>
<dbReference type="Proteomes" id="UP000243515">
    <property type="component" value="Unassembled WGS sequence"/>
</dbReference>
<evidence type="ECO:0000313" key="10">
    <source>
        <dbReference type="Proteomes" id="UP000243515"/>
    </source>
</evidence>
<proteinExistence type="inferred from homology"/>
<name>A0A232M532_9EURO</name>
<dbReference type="GO" id="GO:0005759">
    <property type="term" value="C:mitochondrial matrix"/>
    <property type="evidence" value="ECO:0007669"/>
    <property type="project" value="UniProtKB-SubCell"/>
</dbReference>
<comment type="subcellular location">
    <subcellularLocation>
        <location evidence="1">Mitochondrion matrix</location>
    </subcellularLocation>
</comment>
<dbReference type="GO" id="GO:0044183">
    <property type="term" value="F:protein folding chaperone"/>
    <property type="evidence" value="ECO:0007669"/>
    <property type="project" value="TreeGrafter"/>
</dbReference>
<protein>
    <recommendedName>
        <fullName evidence="4">Mitochondrial zinc maintenance protein 1, mitochondrial</fullName>
    </recommendedName>
</protein>
<comment type="function">
    <text evidence="8">Assembly factor required for Rieske Fe-S protein RIP1 incorporation into the cytochrome b-c1 (CIII) complex. Functions as a chaperone, binding to this subunit within the mitochondrial matrix and stabilizing it prior to its translocation and insertion into the late CIII dimeric intermediate within the mitochondrial inner membrane. Modulates the mitochondrial matrix zinc pool.</text>
</comment>
<evidence type="ECO:0000256" key="1">
    <source>
        <dbReference type="ARBA" id="ARBA00004305"/>
    </source>
</evidence>
<evidence type="ECO:0000256" key="5">
    <source>
        <dbReference type="ARBA" id="ARBA00022946"/>
    </source>
</evidence>
<evidence type="ECO:0000313" key="9">
    <source>
        <dbReference type="EMBL" id="OXV11384.1"/>
    </source>
</evidence>
<accession>A0A232M532</accession>
<comment type="subunit">
    <text evidence="3">Interacts with RIP1.</text>
</comment>